<dbReference type="HAMAP" id="MF_01487">
    <property type="entry name" value="RecD"/>
    <property type="match status" value="1"/>
</dbReference>
<evidence type="ECO:0000256" key="2">
    <source>
        <dbReference type="ARBA" id="ARBA00022741"/>
    </source>
</evidence>
<keyword evidence="6" id="KW-0269">Exonuclease</keyword>
<protein>
    <recommendedName>
        <fullName evidence="11">AAA+ ATPase domain-containing protein</fullName>
    </recommendedName>
</protein>
<evidence type="ECO:0000256" key="1">
    <source>
        <dbReference type="ARBA" id="ARBA00022722"/>
    </source>
</evidence>
<dbReference type="Gene3D" id="1.10.10.1020">
    <property type="entry name" value="RecBCD complex, subunit RecD, N-terminal domain"/>
    <property type="match status" value="1"/>
</dbReference>
<dbReference type="InterPro" id="IPR027417">
    <property type="entry name" value="P-loop_NTPase"/>
</dbReference>
<sequence>MSQTVNDSLSVHQVPDISTLDRAFGRYVARGVPDNVAALVAHSAVLVSAERAQGNSCVELLAYTGRPIPDDPSGAMFPEVTAWCSALLASGRCAAVGQQETAALDVTPLVLHGTRLYLRRFFEAERRVATAIRNRLAAPLTVELSRSAPLFRKLFPEASHGVDWQAVAAVAALRSSLVFVTGGPGTGKTTVAARLLALLLNRAPTLFIAVAAPTGRAAARLTEAIGAAVQREQLEELVGTQLPTVGNTLHRLLGYTPWNEQFRYHRGNPLPYDVLIVDEASMVDVLMMDTLFAATRPAARIIVLGDPDQLASVDTGFVLGDVTRAARAAGGAFPEAHSQALSADYGTLSGGSGVLPDAQPIAAPLRDAVVRLRVSYRFGRRPGIGALATATQDGNAQEVLRVLQDAAYEDVALDAPSPIDGVLAPLMPQVHAYLDATSPQEALAAQARFRVLCALRDGDTGVSGVNDAMERWLRQRGFSVTGWYHHRPILVTANDPALRLFNGDVGTTWVEEGVPLVYFPIAGGGVRAVPPSRLPAHETAWAMTVHKAQGSEFDHVRLILPEADTRILTRELLYTGITRARERVSIVGTQEMVRAATQRSVARSSGLVEQLNGP</sequence>
<dbReference type="Pfam" id="PF13538">
    <property type="entry name" value="UvrD_C_2"/>
    <property type="match status" value="1"/>
</dbReference>
<dbReference type="GO" id="GO:0009338">
    <property type="term" value="C:exodeoxyribonuclease V complex"/>
    <property type="evidence" value="ECO:0007669"/>
    <property type="project" value="InterPro"/>
</dbReference>
<dbReference type="RefSeq" id="WP_026848341.1">
    <property type="nucleotide sequence ID" value="NZ_CP011454.1"/>
</dbReference>
<keyword evidence="7" id="KW-0067">ATP-binding</keyword>
<organism evidence="12 13">
    <name type="scientific">Gemmatimonas phototrophica</name>
    <dbReference type="NCBI Taxonomy" id="1379270"/>
    <lineage>
        <taxon>Bacteria</taxon>
        <taxon>Pseudomonadati</taxon>
        <taxon>Gemmatimonadota</taxon>
        <taxon>Gemmatimonadia</taxon>
        <taxon>Gemmatimonadales</taxon>
        <taxon>Gemmatimonadaceae</taxon>
        <taxon>Gemmatimonas</taxon>
    </lineage>
</organism>
<dbReference type="GO" id="GO:0003677">
    <property type="term" value="F:DNA binding"/>
    <property type="evidence" value="ECO:0007669"/>
    <property type="project" value="UniProtKB-KW"/>
</dbReference>
<evidence type="ECO:0000256" key="5">
    <source>
        <dbReference type="ARBA" id="ARBA00022806"/>
    </source>
</evidence>
<evidence type="ECO:0000313" key="12">
    <source>
        <dbReference type="EMBL" id="AMW05935.1"/>
    </source>
</evidence>
<evidence type="ECO:0000256" key="3">
    <source>
        <dbReference type="ARBA" id="ARBA00022763"/>
    </source>
</evidence>
<keyword evidence="13" id="KW-1185">Reference proteome</keyword>
<keyword evidence="10" id="KW-0413">Isomerase</keyword>
<keyword evidence="2" id="KW-0547">Nucleotide-binding</keyword>
<dbReference type="PANTHER" id="PTHR43788">
    <property type="entry name" value="DNA2/NAM7 HELICASE FAMILY MEMBER"/>
    <property type="match status" value="1"/>
</dbReference>
<evidence type="ECO:0000256" key="8">
    <source>
        <dbReference type="ARBA" id="ARBA00023125"/>
    </source>
</evidence>
<reference evidence="12 13" key="2">
    <citation type="journal article" date="2016" name="Environ. Microbiol. Rep.">
        <title>Metagenomic evidence for the presence of phototrophic Gemmatimonadetes bacteria in diverse environments.</title>
        <authorList>
            <person name="Zeng Y."/>
            <person name="Baumbach J."/>
            <person name="Barbosa E.G."/>
            <person name="Azevedo V."/>
            <person name="Zhang C."/>
            <person name="Koblizek M."/>
        </authorList>
    </citation>
    <scope>NUCLEOTIDE SEQUENCE [LARGE SCALE GENOMIC DNA]</scope>
    <source>
        <strain evidence="12 13">AP64</strain>
    </source>
</reference>
<keyword evidence="8" id="KW-0238">DNA-binding</keyword>
<evidence type="ECO:0000256" key="10">
    <source>
        <dbReference type="ARBA" id="ARBA00023235"/>
    </source>
</evidence>
<evidence type="ECO:0000313" key="13">
    <source>
        <dbReference type="Proteomes" id="UP000076404"/>
    </source>
</evidence>
<dbReference type="PANTHER" id="PTHR43788:SF6">
    <property type="entry name" value="DNA HELICASE B"/>
    <property type="match status" value="1"/>
</dbReference>
<dbReference type="CDD" id="cd17933">
    <property type="entry name" value="DEXSc_RecD-like"/>
    <property type="match status" value="1"/>
</dbReference>
<dbReference type="KEGG" id="gph:GEMMAAP_16305"/>
<evidence type="ECO:0000256" key="9">
    <source>
        <dbReference type="ARBA" id="ARBA00023204"/>
    </source>
</evidence>
<keyword evidence="3" id="KW-0227">DNA damage</keyword>
<dbReference type="Proteomes" id="UP000076404">
    <property type="component" value="Chromosome"/>
</dbReference>
<dbReference type="EMBL" id="CP011454">
    <property type="protein sequence ID" value="AMW05935.1"/>
    <property type="molecule type" value="Genomic_DNA"/>
</dbReference>
<dbReference type="GO" id="GO:0005524">
    <property type="term" value="F:ATP binding"/>
    <property type="evidence" value="ECO:0007669"/>
    <property type="project" value="UniProtKB-KW"/>
</dbReference>
<keyword evidence="1" id="KW-0540">Nuclease</keyword>
<name>A0A143BMY6_9BACT</name>
<dbReference type="NCBIfam" id="TIGR01447">
    <property type="entry name" value="recD"/>
    <property type="match status" value="1"/>
</dbReference>
<proteinExistence type="inferred from homology"/>
<accession>A0A143BMY6</accession>
<evidence type="ECO:0000256" key="4">
    <source>
        <dbReference type="ARBA" id="ARBA00022801"/>
    </source>
</evidence>
<evidence type="ECO:0000256" key="7">
    <source>
        <dbReference type="ARBA" id="ARBA00022840"/>
    </source>
</evidence>
<dbReference type="SUPFAM" id="SSF52540">
    <property type="entry name" value="P-loop containing nucleoside triphosphate hydrolases"/>
    <property type="match status" value="1"/>
</dbReference>
<dbReference type="Pfam" id="PF21185">
    <property type="entry name" value="RecD_N"/>
    <property type="match status" value="1"/>
</dbReference>
<dbReference type="InterPro" id="IPR006344">
    <property type="entry name" value="RecD"/>
</dbReference>
<dbReference type="InterPro" id="IPR050534">
    <property type="entry name" value="Coronavir_polyprotein_1ab"/>
</dbReference>
<dbReference type="STRING" id="1379270.GEMMAAP_16305"/>
<dbReference type="CDD" id="cd18809">
    <property type="entry name" value="SF1_C_RecD"/>
    <property type="match status" value="1"/>
</dbReference>
<dbReference type="SMART" id="SM00382">
    <property type="entry name" value="AAA"/>
    <property type="match status" value="1"/>
</dbReference>
<evidence type="ECO:0000256" key="6">
    <source>
        <dbReference type="ARBA" id="ARBA00022839"/>
    </source>
</evidence>
<dbReference type="GO" id="GO:0006310">
    <property type="term" value="P:DNA recombination"/>
    <property type="evidence" value="ECO:0007669"/>
    <property type="project" value="InterPro"/>
</dbReference>
<dbReference type="OrthoDB" id="9803432at2"/>
<dbReference type="eggNOG" id="COG0507">
    <property type="taxonomic scope" value="Bacteria"/>
</dbReference>
<dbReference type="GO" id="GO:0006302">
    <property type="term" value="P:double-strand break repair"/>
    <property type="evidence" value="ECO:0007669"/>
    <property type="project" value="InterPro"/>
</dbReference>
<dbReference type="AlphaFoldDB" id="A0A143BMY6"/>
<dbReference type="InterPro" id="IPR027785">
    <property type="entry name" value="UvrD-like_helicase_C"/>
</dbReference>
<reference evidence="12 13" key="1">
    <citation type="journal article" date="2014" name="Proc. Natl. Acad. Sci. U.S.A.">
        <title>Functional type 2 photosynthetic reaction centers found in the rare bacterial phylum Gemmatimonadetes.</title>
        <authorList>
            <person name="Zeng Y."/>
            <person name="Feng F."/>
            <person name="Medova H."/>
            <person name="Dean J."/>
            <person name="Koblizek M."/>
        </authorList>
    </citation>
    <scope>NUCLEOTIDE SEQUENCE [LARGE SCALE GENOMIC DNA]</scope>
    <source>
        <strain evidence="12 13">AP64</strain>
    </source>
</reference>
<dbReference type="InterPro" id="IPR049550">
    <property type="entry name" value="RecD_N"/>
</dbReference>
<keyword evidence="5" id="KW-0347">Helicase</keyword>
<dbReference type="InterPro" id="IPR041851">
    <property type="entry name" value="RecD_N_sf"/>
</dbReference>
<dbReference type="Gene3D" id="3.40.50.300">
    <property type="entry name" value="P-loop containing nucleotide triphosphate hydrolases"/>
    <property type="match status" value="2"/>
</dbReference>
<dbReference type="GO" id="GO:0008854">
    <property type="term" value="F:exodeoxyribonuclease V activity"/>
    <property type="evidence" value="ECO:0007669"/>
    <property type="project" value="InterPro"/>
</dbReference>
<dbReference type="Pfam" id="PF13245">
    <property type="entry name" value="AAA_19"/>
    <property type="match status" value="1"/>
</dbReference>
<gene>
    <name evidence="12" type="ORF">GEMMAAP_16305</name>
</gene>
<keyword evidence="4" id="KW-0378">Hydrolase</keyword>
<evidence type="ECO:0000259" key="11">
    <source>
        <dbReference type="SMART" id="SM00382"/>
    </source>
</evidence>
<dbReference type="GO" id="GO:0017116">
    <property type="term" value="F:single-stranded DNA helicase activity"/>
    <property type="evidence" value="ECO:0007669"/>
    <property type="project" value="TreeGrafter"/>
</dbReference>
<keyword evidence="9" id="KW-0234">DNA repair</keyword>
<feature type="domain" description="AAA+ ATPase" evidence="11">
    <location>
        <begin position="174"/>
        <end position="323"/>
    </location>
</feature>
<dbReference type="InterPro" id="IPR003593">
    <property type="entry name" value="AAA+_ATPase"/>
</dbReference>